<sequence>MSRHQLTDIRAAAVALLGTKFRRVYPYRWVAPAQNKLPCVVVSVASRSSSVFNAAPLELRHEAQLAVTCIVQGNDKTEDVAEEMTALAEKLFYANPTLGGELGEDLLPLSLTIEAEDQGEYVSVFYTQLWQAVWYEQAGDYVGDENHHPQAHIGPPLLTEAALATHWQLYGSNPEIDAEDNIPKS</sequence>
<protein>
    <submittedName>
        <fullName evidence="1">Uncharacterized protein</fullName>
    </submittedName>
</protein>
<accession>A0A1B6W032</accession>
<dbReference type="OrthoDB" id="6988236at2"/>
<name>A0A1B6W032_9NEIS</name>
<gene>
    <name evidence="1" type="ORF">A7Q00_03655</name>
</gene>
<evidence type="ECO:0000313" key="2">
    <source>
        <dbReference type="Proteomes" id="UP000077726"/>
    </source>
</evidence>
<dbReference type="EMBL" id="LXSQ01000009">
    <property type="protein sequence ID" value="OAM43893.1"/>
    <property type="molecule type" value="Genomic_DNA"/>
</dbReference>
<dbReference type="Proteomes" id="UP000077726">
    <property type="component" value="Unassembled WGS sequence"/>
</dbReference>
<dbReference type="RefSeq" id="WP_064089278.1">
    <property type="nucleotide sequence ID" value="NZ_LXSQ01000009.1"/>
</dbReference>
<comment type="caution">
    <text evidence="1">The sequence shown here is derived from an EMBL/GenBank/DDBJ whole genome shotgun (WGS) entry which is preliminary data.</text>
</comment>
<dbReference type="AlphaFoldDB" id="A0A1B6W032"/>
<keyword evidence="2" id="KW-1185">Reference proteome</keyword>
<proteinExistence type="predicted"/>
<reference evidence="2" key="1">
    <citation type="submission" date="2016-05" db="EMBL/GenBank/DDBJ databases">
        <title>Draft genome of Corynebacterium afermentans subsp. afermentans LCDC 88199T.</title>
        <authorList>
            <person name="Bernier A.-M."/>
            <person name="Bernard K."/>
        </authorList>
    </citation>
    <scope>NUCLEOTIDE SEQUENCE [LARGE SCALE GENOMIC DNA]</scope>
    <source>
        <strain evidence="2">NML130454</strain>
    </source>
</reference>
<dbReference type="STRING" id="1795832.A7Q00_03655"/>
<organism evidence="1 2">
    <name type="scientific">Eikenella halliae</name>
    <dbReference type="NCBI Taxonomy" id="1795832"/>
    <lineage>
        <taxon>Bacteria</taxon>
        <taxon>Pseudomonadati</taxon>
        <taxon>Pseudomonadota</taxon>
        <taxon>Betaproteobacteria</taxon>
        <taxon>Neisseriales</taxon>
        <taxon>Neisseriaceae</taxon>
        <taxon>Eikenella</taxon>
    </lineage>
</organism>
<evidence type="ECO:0000313" key="1">
    <source>
        <dbReference type="EMBL" id="OAM43893.1"/>
    </source>
</evidence>